<dbReference type="Proteomes" id="UP000184932">
    <property type="component" value="Unassembled WGS sequence"/>
</dbReference>
<dbReference type="GO" id="GO:0016747">
    <property type="term" value="F:acyltransferase activity, transferring groups other than amino-acyl groups"/>
    <property type="evidence" value="ECO:0007669"/>
    <property type="project" value="InterPro"/>
</dbReference>
<dbReference type="InterPro" id="IPR050832">
    <property type="entry name" value="Bact_Acetyltransf"/>
</dbReference>
<evidence type="ECO:0000256" key="2">
    <source>
        <dbReference type="ARBA" id="ARBA00023315"/>
    </source>
</evidence>
<dbReference type="EMBL" id="FSRL01000001">
    <property type="protein sequence ID" value="SIO13367.1"/>
    <property type="molecule type" value="Genomic_DNA"/>
</dbReference>
<dbReference type="PANTHER" id="PTHR43877">
    <property type="entry name" value="AMINOALKYLPHOSPHONATE N-ACETYLTRANSFERASE-RELATED-RELATED"/>
    <property type="match status" value="1"/>
</dbReference>
<evidence type="ECO:0000313" key="5">
    <source>
        <dbReference type="Proteomes" id="UP000184932"/>
    </source>
</evidence>
<keyword evidence="2" id="KW-0012">Acyltransferase</keyword>
<dbReference type="OrthoDB" id="9789603at2"/>
<dbReference type="PANTHER" id="PTHR43877:SF1">
    <property type="entry name" value="ACETYLTRANSFERASE"/>
    <property type="match status" value="1"/>
</dbReference>
<evidence type="ECO:0000313" key="4">
    <source>
        <dbReference type="EMBL" id="SIO13367.1"/>
    </source>
</evidence>
<proteinExistence type="predicted"/>
<dbReference type="Gene3D" id="3.40.630.30">
    <property type="match status" value="1"/>
</dbReference>
<accession>A0A1N6H108</accession>
<protein>
    <submittedName>
        <fullName evidence="4">Acetyltransferase (GNAT) family protein</fullName>
    </submittedName>
</protein>
<evidence type="ECO:0000259" key="3">
    <source>
        <dbReference type="PROSITE" id="PS51186"/>
    </source>
</evidence>
<sequence>MKLQAEVAGPGFDDWRGLHRLLVACFAEMEGRIDPPSSLKRLTPEGLAEKAEQEVLMLVRYGSRVVACGFAAPRRPVIYLGKLAVTEQLRGQGLMRQMVDLAEQMARDGGFEALELQSRVELTENHAAFAALGFVEVGRTAHEGFDRPTSITFRRSVAPSAAPRAPV</sequence>
<dbReference type="RefSeq" id="WP_074256925.1">
    <property type="nucleotide sequence ID" value="NZ_FSRL01000001.1"/>
</dbReference>
<reference evidence="5" key="1">
    <citation type="submission" date="2016-11" db="EMBL/GenBank/DDBJ databases">
        <authorList>
            <person name="Varghese N."/>
            <person name="Submissions S."/>
        </authorList>
    </citation>
    <scope>NUCLEOTIDE SEQUENCE [LARGE SCALE GENOMIC DNA]</scope>
    <source>
        <strain evidence="5">DSM 29440</strain>
    </source>
</reference>
<dbReference type="AlphaFoldDB" id="A0A1N6H108"/>
<organism evidence="4 5">
    <name type="scientific">Vannielia litorea</name>
    <dbReference type="NCBI Taxonomy" id="1217970"/>
    <lineage>
        <taxon>Bacteria</taxon>
        <taxon>Pseudomonadati</taxon>
        <taxon>Pseudomonadota</taxon>
        <taxon>Alphaproteobacteria</taxon>
        <taxon>Rhodobacterales</taxon>
        <taxon>Paracoccaceae</taxon>
        <taxon>Vannielia</taxon>
    </lineage>
</organism>
<keyword evidence="1 4" id="KW-0808">Transferase</keyword>
<dbReference type="CDD" id="cd04301">
    <property type="entry name" value="NAT_SF"/>
    <property type="match status" value="1"/>
</dbReference>
<evidence type="ECO:0000256" key="1">
    <source>
        <dbReference type="ARBA" id="ARBA00022679"/>
    </source>
</evidence>
<dbReference type="PROSITE" id="PS51186">
    <property type="entry name" value="GNAT"/>
    <property type="match status" value="1"/>
</dbReference>
<name>A0A1N6H108_9RHOB</name>
<dbReference type="SUPFAM" id="SSF55729">
    <property type="entry name" value="Acyl-CoA N-acyltransferases (Nat)"/>
    <property type="match status" value="1"/>
</dbReference>
<keyword evidence="5" id="KW-1185">Reference proteome</keyword>
<dbReference type="Pfam" id="PF00583">
    <property type="entry name" value="Acetyltransf_1"/>
    <property type="match status" value="1"/>
</dbReference>
<dbReference type="InterPro" id="IPR000182">
    <property type="entry name" value="GNAT_dom"/>
</dbReference>
<feature type="domain" description="N-acetyltransferase" evidence="3">
    <location>
        <begin position="1"/>
        <end position="158"/>
    </location>
</feature>
<dbReference type="InterPro" id="IPR016181">
    <property type="entry name" value="Acyl_CoA_acyltransferase"/>
</dbReference>
<gene>
    <name evidence="4" type="ORF">SAMN05444002_2970</name>
</gene>
<dbReference type="STRING" id="1217970.SAMN05444002_2970"/>